<protein>
    <submittedName>
        <fullName evidence="6">LysR family transcriptional regulator</fullName>
    </submittedName>
</protein>
<accession>A0A2T3P005</accession>
<dbReference type="PROSITE" id="PS50931">
    <property type="entry name" value="HTH_LYSR"/>
    <property type="match status" value="1"/>
</dbReference>
<keyword evidence="3" id="KW-0238">DNA-binding</keyword>
<proteinExistence type="inferred from homology"/>
<comment type="caution">
    <text evidence="6">The sequence shown here is derived from an EMBL/GenBank/DDBJ whole genome shotgun (WGS) entry which is preliminary data.</text>
</comment>
<dbReference type="GO" id="GO:0003700">
    <property type="term" value="F:DNA-binding transcription factor activity"/>
    <property type="evidence" value="ECO:0007669"/>
    <property type="project" value="InterPro"/>
</dbReference>
<evidence type="ECO:0000256" key="2">
    <source>
        <dbReference type="ARBA" id="ARBA00023015"/>
    </source>
</evidence>
<dbReference type="PANTHER" id="PTHR30579">
    <property type="entry name" value="TRANSCRIPTIONAL REGULATOR"/>
    <property type="match status" value="1"/>
</dbReference>
<keyword evidence="4" id="KW-0804">Transcription</keyword>
<evidence type="ECO:0000256" key="1">
    <source>
        <dbReference type="ARBA" id="ARBA00009437"/>
    </source>
</evidence>
<gene>
    <name evidence="6" type="ORF">C9I98_00885</name>
</gene>
<evidence type="ECO:0000313" key="6">
    <source>
        <dbReference type="EMBL" id="PSW21854.1"/>
    </source>
</evidence>
<feature type="domain" description="HTH lysR-type" evidence="5">
    <location>
        <begin position="12"/>
        <end position="69"/>
    </location>
</feature>
<dbReference type="RefSeq" id="WP_107271452.1">
    <property type="nucleotide sequence ID" value="NZ_PYMA01000001.1"/>
</dbReference>
<keyword evidence="7" id="KW-1185">Reference proteome</keyword>
<dbReference type="InterPro" id="IPR036388">
    <property type="entry name" value="WH-like_DNA-bd_sf"/>
</dbReference>
<dbReference type="Pfam" id="PF00126">
    <property type="entry name" value="HTH_1"/>
    <property type="match status" value="1"/>
</dbReference>
<evidence type="ECO:0000259" key="5">
    <source>
        <dbReference type="PROSITE" id="PS50931"/>
    </source>
</evidence>
<dbReference type="InterPro" id="IPR000847">
    <property type="entry name" value="LysR_HTH_N"/>
</dbReference>
<dbReference type="CDD" id="cd05466">
    <property type="entry name" value="PBP2_LTTR_substrate"/>
    <property type="match status" value="1"/>
</dbReference>
<dbReference type="InterPro" id="IPR005119">
    <property type="entry name" value="LysR_subst-bd"/>
</dbReference>
<evidence type="ECO:0000256" key="3">
    <source>
        <dbReference type="ARBA" id="ARBA00023125"/>
    </source>
</evidence>
<reference evidence="6 7" key="1">
    <citation type="submission" date="2018-01" db="EMBL/GenBank/DDBJ databases">
        <title>Whole genome sequencing of Histamine producing bacteria.</title>
        <authorList>
            <person name="Butler K."/>
        </authorList>
    </citation>
    <scope>NUCLEOTIDE SEQUENCE [LARGE SCALE GENOMIC DNA]</scope>
    <source>
        <strain evidence="6 7">DSM 100436</strain>
    </source>
</reference>
<keyword evidence="2" id="KW-0805">Transcription regulation</keyword>
<dbReference type="EMBL" id="PYMA01000001">
    <property type="protein sequence ID" value="PSW21854.1"/>
    <property type="molecule type" value="Genomic_DNA"/>
</dbReference>
<dbReference type="SUPFAM" id="SSF46785">
    <property type="entry name" value="Winged helix' DNA-binding domain"/>
    <property type="match status" value="1"/>
</dbReference>
<evidence type="ECO:0000256" key="4">
    <source>
        <dbReference type="ARBA" id="ARBA00023163"/>
    </source>
</evidence>
<dbReference type="InterPro" id="IPR050176">
    <property type="entry name" value="LTTR"/>
</dbReference>
<comment type="similarity">
    <text evidence="1">Belongs to the LysR transcriptional regulatory family.</text>
</comment>
<dbReference type="Gene3D" id="1.10.10.10">
    <property type="entry name" value="Winged helix-like DNA-binding domain superfamily/Winged helix DNA-binding domain"/>
    <property type="match status" value="1"/>
</dbReference>
<dbReference type="Proteomes" id="UP000241771">
    <property type="component" value="Unassembled WGS sequence"/>
</dbReference>
<dbReference type="PANTHER" id="PTHR30579:SF7">
    <property type="entry name" value="HTH-TYPE TRANSCRIPTIONAL REGULATOR LRHA-RELATED"/>
    <property type="match status" value="1"/>
</dbReference>
<evidence type="ECO:0000313" key="7">
    <source>
        <dbReference type="Proteomes" id="UP000241771"/>
    </source>
</evidence>
<dbReference type="Pfam" id="PF03466">
    <property type="entry name" value="LysR_substrate"/>
    <property type="match status" value="1"/>
</dbReference>
<dbReference type="InterPro" id="IPR036390">
    <property type="entry name" value="WH_DNA-bd_sf"/>
</dbReference>
<dbReference type="AlphaFoldDB" id="A0A2T3P005"/>
<dbReference type="SUPFAM" id="SSF53850">
    <property type="entry name" value="Periplasmic binding protein-like II"/>
    <property type="match status" value="1"/>
</dbReference>
<dbReference type="GO" id="GO:0003677">
    <property type="term" value="F:DNA binding"/>
    <property type="evidence" value="ECO:0007669"/>
    <property type="project" value="UniProtKB-KW"/>
</dbReference>
<sequence>MTATQLKVDRLLDLDLLRTFNAVAETGELKKAAEIVCRSQAAISMQMKKLEQLVGSQIMVRSNRGIQLTETGKTLLGYSEQFLKLNNLTFSALKEDTVSGHFNFGVPTDYTQHFLTGFMPILSEEIPNLEATITCDRSRELRRKVMSGELDIAIVSGEADYQDKLTLWSERLLWVGANQLNYELLSSLPVAIYQDNCILSDLYHQGIEQANFEQHTVLTSSILENIATAVHTGFAIGLLPESIIDPNRVKPLPSSIIESNQTLNINMIHSPHLDDQTVEKIAHCLKLAEQK</sequence>
<dbReference type="Gene3D" id="3.40.190.10">
    <property type="entry name" value="Periplasmic binding protein-like II"/>
    <property type="match status" value="2"/>
</dbReference>
<organism evidence="6 7">
    <name type="scientific">Photobacterium sanctipauli</name>
    <dbReference type="NCBI Taxonomy" id="1342794"/>
    <lineage>
        <taxon>Bacteria</taxon>
        <taxon>Pseudomonadati</taxon>
        <taxon>Pseudomonadota</taxon>
        <taxon>Gammaproteobacteria</taxon>
        <taxon>Vibrionales</taxon>
        <taxon>Vibrionaceae</taxon>
        <taxon>Photobacterium</taxon>
    </lineage>
</organism>
<name>A0A2T3P005_9GAMM</name>